<feature type="transmembrane region" description="Helical" evidence="1">
    <location>
        <begin position="813"/>
        <end position="837"/>
    </location>
</feature>
<dbReference type="EMBL" id="JARBHB010000002">
    <property type="protein sequence ID" value="KAJ8892557.1"/>
    <property type="molecule type" value="Genomic_DNA"/>
</dbReference>
<feature type="transmembrane region" description="Helical" evidence="1">
    <location>
        <begin position="849"/>
        <end position="870"/>
    </location>
</feature>
<protein>
    <submittedName>
        <fullName evidence="2">Uncharacterized protein</fullName>
    </submittedName>
</protein>
<keyword evidence="1" id="KW-1133">Transmembrane helix</keyword>
<feature type="transmembrane region" description="Helical" evidence="1">
    <location>
        <begin position="745"/>
        <end position="774"/>
    </location>
</feature>
<keyword evidence="1" id="KW-0812">Transmembrane</keyword>
<proteinExistence type="predicted"/>
<name>A0ABQ9I7D1_9NEOP</name>
<accession>A0ABQ9I7D1</accession>
<organism evidence="2 3">
    <name type="scientific">Dryococelus australis</name>
    <dbReference type="NCBI Taxonomy" id="614101"/>
    <lineage>
        <taxon>Eukaryota</taxon>
        <taxon>Metazoa</taxon>
        <taxon>Ecdysozoa</taxon>
        <taxon>Arthropoda</taxon>
        <taxon>Hexapoda</taxon>
        <taxon>Insecta</taxon>
        <taxon>Pterygota</taxon>
        <taxon>Neoptera</taxon>
        <taxon>Polyneoptera</taxon>
        <taxon>Phasmatodea</taxon>
        <taxon>Verophasmatodea</taxon>
        <taxon>Anareolatae</taxon>
        <taxon>Phasmatidae</taxon>
        <taxon>Eurycanthinae</taxon>
        <taxon>Dryococelus</taxon>
    </lineage>
</organism>
<keyword evidence="3" id="KW-1185">Reference proteome</keyword>
<sequence>MRDFNELIERATGAPTLLQSRESGIIRKFLAEPARHPLGLYNFLFPSAPSSTNHHHVSQLGTRPPDSPSVEADNYGIFHSSSVQLSAIVNCTFELASLPPVEITTDRHCLRRKNSPQQFAVNTVIVCAVPSVVPRSLARLSNPLHVTDTCKQARAHSPDPTQAVLNRQAHLFPLEDVIQTKETLEDLHVTHQLKGRGEEEECHMVTISDNLTLTKLRQEDISLAESIYSLIRRGEMKPCKVIERVAEMIKISTTTLRSARQWRRRVLQGMLVNGYCCIFPVHAAGAGQPRETECIPTTHKRPARDPLRTSCGVLTCRAALLPPYWMRMTLKKLEKKSIKVSKRMKLLTTTTALGAEELDLEPLALNDLVPKYPKKVPLARSDVNLGVGEGYKEKGEGEREIQSENGRYMESEILSGDPVALKKPGSYSLRIFLWEYIKDHVFRLQLSDSIDDLKMRIADSVQSVTQDMLTRVWNRFEYRVFYYEVFGFLAFLNEENTCRQVGGTERLCHIPMYGDDAVQEHAMCGFRLTPSRGGKEVRVGAYPLPAFSTSDSKTRWECAVGVGAPTSLHITFPCHSNLWHDEAHTYLKYTQLQYPDVTNHIQHKIKYCEIRVYFSCETAEIGTFACVCSEAPSLTAAETSTKEAIFSQLKCFEEFASRGQSSGGHIGFIVVEGDEGLEPTSHYVLTCANHHVGPSHHSEEIDDAGKTGGISHEDEIDGEKQLAGNVNSSLRLLAMYRTMLSAVCMALIVLLIVVHVVLTVEYVVLIAVNVVLIYGADYGTCGGDCGVLVLIVLHVLHVFNIVVHVVLSVVHAVLSVVCVVQSVVNAVLSMVHAVLSVVRELLSVVLHPVLSVADSILSVLGVISVVLAVLNPRVEGGKSAGVATSTHDSMGDVSVGRPTPYTSLKIQETAAACSLLAGRRQGKRLSTEGMACVREKKNVSSRFPRGFIKVCRAVRPGFPAEFNELIGKLNGSSLTEKFDSVTGALDENEGVG</sequence>
<feature type="transmembrane region" description="Helical" evidence="1">
    <location>
        <begin position="786"/>
        <end position="807"/>
    </location>
</feature>
<evidence type="ECO:0000313" key="2">
    <source>
        <dbReference type="EMBL" id="KAJ8892557.1"/>
    </source>
</evidence>
<evidence type="ECO:0000313" key="3">
    <source>
        <dbReference type="Proteomes" id="UP001159363"/>
    </source>
</evidence>
<dbReference type="Proteomes" id="UP001159363">
    <property type="component" value="Chromosome 2"/>
</dbReference>
<evidence type="ECO:0000256" key="1">
    <source>
        <dbReference type="SAM" id="Phobius"/>
    </source>
</evidence>
<keyword evidence="1" id="KW-0472">Membrane</keyword>
<gene>
    <name evidence="2" type="ORF">PR048_005138</name>
</gene>
<comment type="caution">
    <text evidence="2">The sequence shown here is derived from an EMBL/GenBank/DDBJ whole genome shotgun (WGS) entry which is preliminary data.</text>
</comment>
<reference evidence="2 3" key="1">
    <citation type="submission" date="2023-02" db="EMBL/GenBank/DDBJ databases">
        <title>LHISI_Scaffold_Assembly.</title>
        <authorList>
            <person name="Stuart O.P."/>
            <person name="Cleave R."/>
            <person name="Magrath M.J.L."/>
            <person name="Mikheyev A.S."/>
        </authorList>
    </citation>
    <scope>NUCLEOTIDE SEQUENCE [LARGE SCALE GENOMIC DNA]</scope>
    <source>
        <strain evidence="2">Daus_M_001</strain>
        <tissue evidence="2">Leg muscle</tissue>
    </source>
</reference>